<sequence>MPSSAPGASSRGRGGKFKKYTRGGGRSFSRDLQPADEDGNKVSMWSEDANNNIDEDSEEDSDEDSEEDSDEEEKAEASREDRKAQKKARKEAAIAKTKAKTVEVGDLPSSDEDSDDDDMPANPNHSKASRNQAGKAGGVDAITAGVANMKAPGNRKEREALEAQAAKERYLKLQGEGKTDQAKADLARLKLIREQREAESARRQAEKEEKDAQDKARAAEIEAREAKLRAAAAAAPKKSKKK</sequence>
<dbReference type="AlphaFoldDB" id="A0A0A1TLT0"/>
<evidence type="ECO:0000256" key="1">
    <source>
        <dbReference type="SAM" id="MobiDB-lite"/>
    </source>
</evidence>
<organism evidence="3 4">
    <name type="scientific">[Torrubiella] hemipterigena</name>
    <dbReference type="NCBI Taxonomy" id="1531966"/>
    <lineage>
        <taxon>Eukaryota</taxon>
        <taxon>Fungi</taxon>
        <taxon>Dikarya</taxon>
        <taxon>Ascomycota</taxon>
        <taxon>Pezizomycotina</taxon>
        <taxon>Sordariomycetes</taxon>
        <taxon>Hypocreomycetidae</taxon>
        <taxon>Hypocreales</taxon>
        <taxon>Clavicipitaceae</taxon>
        <taxon>Clavicipitaceae incertae sedis</taxon>
        <taxon>'Torrubiella' clade</taxon>
    </lineage>
</organism>
<gene>
    <name evidence="3" type="ORF">VHEMI07681</name>
</gene>
<accession>A0A0A1TLT0</accession>
<dbReference type="InterPro" id="IPR019380">
    <property type="entry name" value="Casein_kinase_sb_PP28"/>
</dbReference>
<dbReference type="InterPro" id="IPR039876">
    <property type="entry name" value="HAP28"/>
</dbReference>
<protein>
    <submittedName>
        <fullName evidence="3">Putative Casein kinase substrate phosphoprotein PP28</fullName>
    </submittedName>
</protein>
<feature type="domain" description="Casein kinase substrate phosphoprotein PP28" evidence="2">
    <location>
        <begin position="122"/>
        <end position="209"/>
    </location>
</feature>
<feature type="compositionally biased region" description="Low complexity" evidence="1">
    <location>
        <begin position="1"/>
        <end position="11"/>
    </location>
</feature>
<feature type="compositionally biased region" description="Basic and acidic residues" evidence="1">
    <location>
        <begin position="154"/>
        <end position="163"/>
    </location>
</feature>
<feature type="compositionally biased region" description="Polar residues" evidence="1">
    <location>
        <begin position="123"/>
        <end position="132"/>
    </location>
</feature>
<evidence type="ECO:0000313" key="3">
    <source>
        <dbReference type="EMBL" id="CEJ92000.1"/>
    </source>
</evidence>
<keyword evidence="4" id="KW-1185">Reference proteome</keyword>
<feature type="compositionally biased region" description="Acidic residues" evidence="1">
    <location>
        <begin position="109"/>
        <end position="119"/>
    </location>
</feature>
<dbReference type="OrthoDB" id="21120at2759"/>
<keyword evidence="3" id="KW-0808">Transferase</keyword>
<dbReference type="Proteomes" id="UP000039046">
    <property type="component" value="Unassembled WGS sequence"/>
</dbReference>
<feature type="region of interest" description="Disordered" evidence="1">
    <location>
        <begin position="197"/>
        <end position="222"/>
    </location>
</feature>
<feature type="region of interest" description="Disordered" evidence="1">
    <location>
        <begin position="1"/>
        <end position="163"/>
    </location>
</feature>
<keyword evidence="3" id="KW-0418">Kinase</keyword>
<dbReference type="PANTHER" id="PTHR22055">
    <property type="entry name" value="28 KDA HEAT- AND ACID-STABLE PHOSPHOPROTEIN PDGF-ASSOCIATED PROTEIN"/>
    <property type="match status" value="1"/>
</dbReference>
<proteinExistence type="predicted"/>
<feature type="compositionally biased region" description="Acidic residues" evidence="1">
    <location>
        <begin position="53"/>
        <end position="74"/>
    </location>
</feature>
<dbReference type="HOGENOM" id="CLU_068528_0_0_1"/>
<reference evidence="3 4" key="1">
    <citation type="journal article" date="2015" name="Genome Announc.">
        <title>Draft Genome Sequence and Gene Annotation of the Entomopathogenic Fungus Verticillium hemipterigenum.</title>
        <authorList>
            <person name="Horn F."/>
            <person name="Habel A."/>
            <person name="Scharf D.H."/>
            <person name="Dworschak J."/>
            <person name="Brakhage A.A."/>
            <person name="Guthke R."/>
            <person name="Hertweck C."/>
            <person name="Linde J."/>
        </authorList>
    </citation>
    <scope>NUCLEOTIDE SEQUENCE [LARGE SCALE GENOMIC DNA]</scope>
</reference>
<evidence type="ECO:0000259" key="2">
    <source>
        <dbReference type="Pfam" id="PF10252"/>
    </source>
</evidence>
<dbReference type="GO" id="GO:0016301">
    <property type="term" value="F:kinase activity"/>
    <property type="evidence" value="ECO:0007669"/>
    <property type="project" value="UniProtKB-KW"/>
</dbReference>
<dbReference type="EMBL" id="CDHN01000004">
    <property type="protein sequence ID" value="CEJ92000.1"/>
    <property type="molecule type" value="Genomic_DNA"/>
</dbReference>
<dbReference type="Pfam" id="PF10252">
    <property type="entry name" value="PP28"/>
    <property type="match status" value="1"/>
</dbReference>
<evidence type="ECO:0000313" key="4">
    <source>
        <dbReference type="Proteomes" id="UP000039046"/>
    </source>
</evidence>
<name>A0A0A1TLT0_9HYPO</name>